<dbReference type="InterPro" id="IPR010982">
    <property type="entry name" value="Lambda_DNA-bd_dom_sf"/>
</dbReference>
<keyword evidence="3" id="KW-1185">Reference proteome</keyword>
<accession>A0A316D7M1</accession>
<dbReference type="InterPro" id="IPR011990">
    <property type="entry name" value="TPR-like_helical_dom_sf"/>
</dbReference>
<proteinExistence type="predicted"/>
<comment type="caution">
    <text evidence="2">The sequence shown here is derived from an EMBL/GenBank/DDBJ whole genome shotgun (WGS) entry which is preliminary data.</text>
</comment>
<feature type="domain" description="HTH cro/C1-type" evidence="1">
    <location>
        <begin position="13"/>
        <end position="66"/>
    </location>
</feature>
<dbReference type="OrthoDB" id="2470999at2"/>
<evidence type="ECO:0000259" key="1">
    <source>
        <dbReference type="PROSITE" id="PS50943"/>
    </source>
</evidence>
<gene>
    <name evidence="2" type="ORF">C7459_115134</name>
</gene>
<sequence length="206" mass="24184">MSLDLAETVGERLQRLREEKGLDVDQVSSGLISPEMLLLVENNMGYPSKRVLATLATRLGVTVDYFHETANKMRKRRVWEQIGNSIIIEGRKGILFQHTYFPRQWLFGGDIVLADTMNEAVSKLSQHARLMDFFAKTDYWLPVDWKAIEKRHLPSLRMKGTGDKIYKHRLEIDLWRWNDFVCYALTYEEWYQTVMRELVAKLRSLA</sequence>
<dbReference type="Proteomes" id="UP000245634">
    <property type="component" value="Unassembled WGS sequence"/>
</dbReference>
<dbReference type="SMART" id="SM00530">
    <property type="entry name" value="HTH_XRE"/>
    <property type="match status" value="1"/>
</dbReference>
<dbReference type="CDD" id="cd00093">
    <property type="entry name" value="HTH_XRE"/>
    <property type="match status" value="1"/>
</dbReference>
<dbReference type="InterPro" id="IPR001387">
    <property type="entry name" value="Cro/C1-type_HTH"/>
</dbReference>
<name>A0A316D7M1_9BACL</name>
<reference evidence="2 3" key="1">
    <citation type="submission" date="2018-05" db="EMBL/GenBank/DDBJ databases">
        <title>Genomic Encyclopedia of Type Strains, Phase IV (KMG-IV): sequencing the most valuable type-strain genomes for metagenomic binning, comparative biology and taxonomic classification.</title>
        <authorList>
            <person name="Goeker M."/>
        </authorList>
    </citation>
    <scope>NUCLEOTIDE SEQUENCE [LARGE SCALE GENOMIC DNA]</scope>
    <source>
        <strain evidence="2 3">DSM 18773</strain>
    </source>
</reference>
<dbReference type="RefSeq" id="WP_109690430.1">
    <property type="nucleotide sequence ID" value="NZ_QGGL01000015.1"/>
</dbReference>
<organism evidence="2 3">
    <name type="scientific">Tumebacillus permanentifrigoris</name>
    <dbReference type="NCBI Taxonomy" id="378543"/>
    <lineage>
        <taxon>Bacteria</taxon>
        <taxon>Bacillati</taxon>
        <taxon>Bacillota</taxon>
        <taxon>Bacilli</taxon>
        <taxon>Bacillales</taxon>
        <taxon>Alicyclobacillaceae</taxon>
        <taxon>Tumebacillus</taxon>
    </lineage>
</organism>
<protein>
    <submittedName>
        <fullName evidence="2">Helix-turn-helix protein</fullName>
    </submittedName>
</protein>
<dbReference type="Gene3D" id="1.25.40.10">
    <property type="entry name" value="Tetratricopeptide repeat domain"/>
    <property type="match status" value="1"/>
</dbReference>
<dbReference type="GO" id="GO:0003677">
    <property type="term" value="F:DNA binding"/>
    <property type="evidence" value="ECO:0007669"/>
    <property type="project" value="InterPro"/>
</dbReference>
<dbReference type="PROSITE" id="PS50943">
    <property type="entry name" value="HTH_CROC1"/>
    <property type="match status" value="1"/>
</dbReference>
<dbReference type="AlphaFoldDB" id="A0A316D7M1"/>
<evidence type="ECO:0000313" key="3">
    <source>
        <dbReference type="Proteomes" id="UP000245634"/>
    </source>
</evidence>
<evidence type="ECO:0000313" key="2">
    <source>
        <dbReference type="EMBL" id="PWK08474.1"/>
    </source>
</evidence>
<dbReference type="SUPFAM" id="SSF47413">
    <property type="entry name" value="lambda repressor-like DNA-binding domains"/>
    <property type="match status" value="1"/>
</dbReference>
<dbReference type="EMBL" id="QGGL01000015">
    <property type="protein sequence ID" value="PWK08474.1"/>
    <property type="molecule type" value="Genomic_DNA"/>
</dbReference>